<reference evidence="3" key="2">
    <citation type="journal article" date="2008" name="Nucleic Acids Res.">
        <title>The rice annotation project database (RAP-DB): 2008 update.</title>
        <authorList>
            <consortium name="The rice annotation project (RAP)"/>
        </authorList>
    </citation>
    <scope>GENOME REANNOTATION</scope>
    <source>
        <strain evidence="3">cv. Nipponbare</strain>
    </source>
</reference>
<organism evidence="2 3">
    <name type="scientific">Oryza sativa subsp. japonica</name>
    <name type="common">Rice</name>
    <dbReference type="NCBI Taxonomy" id="39947"/>
    <lineage>
        <taxon>Eukaryota</taxon>
        <taxon>Viridiplantae</taxon>
        <taxon>Streptophyta</taxon>
        <taxon>Embryophyta</taxon>
        <taxon>Tracheophyta</taxon>
        <taxon>Spermatophyta</taxon>
        <taxon>Magnoliopsida</taxon>
        <taxon>Liliopsida</taxon>
        <taxon>Poales</taxon>
        <taxon>Poaceae</taxon>
        <taxon>BOP clade</taxon>
        <taxon>Oryzoideae</taxon>
        <taxon>Oryzeae</taxon>
        <taxon>Oryzinae</taxon>
        <taxon>Oryza</taxon>
        <taxon>Oryza sativa</taxon>
    </lineage>
</organism>
<proteinExistence type="predicted"/>
<gene>
    <name evidence="2" type="primary">OJ1092_A07.118</name>
</gene>
<feature type="region of interest" description="Disordered" evidence="1">
    <location>
        <begin position="127"/>
        <end position="185"/>
    </location>
</feature>
<evidence type="ECO:0000313" key="3">
    <source>
        <dbReference type="Proteomes" id="UP000000763"/>
    </source>
</evidence>
<dbReference type="AlphaFoldDB" id="Q84SM1"/>
<feature type="region of interest" description="Disordered" evidence="1">
    <location>
        <begin position="223"/>
        <end position="257"/>
    </location>
</feature>
<dbReference type="EMBL" id="AP003866">
    <property type="protein sequence ID" value="BAC55662.1"/>
    <property type="molecule type" value="Genomic_DNA"/>
</dbReference>
<reference evidence="3" key="1">
    <citation type="journal article" date="2005" name="Nature">
        <title>The map-based sequence of the rice genome.</title>
        <authorList>
            <consortium name="International rice genome sequencing project (IRGSP)"/>
            <person name="Matsumoto T."/>
            <person name="Wu J."/>
            <person name="Kanamori H."/>
            <person name="Katayose Y."/>
            <person name="Fujisawa M."/>
            <person name="Namiki N."/>
            <person name="Mizuno H."/>
            <person name="Yamamoto K."/>
            <person name="Antonio B.A."/>
            <person name="Baba T."/>
            <person name="Sakata K."/>
            <person name="Nagamura Y."/>
            <person name="Aoki H."/>
            <person name="Arikawa K."/>
            <person name="Arita K."/>
            <person name="Bito T."/>
            <person name="Chiden Y."/>
            <person name="Fujitsuka N."/>
            <person name="Fukunaka R."/>
            <person name="Hamada M."/>
            <person name="Harada C."/>
            <person name="Hayashi A."/>
            <person name="Hijishita S."/>
            <person name="Honda M."/>
            <person name="Hosokawa S."/>
            <person name="Ichikawa Y."/>
            <person name="Idonuma A."/>
            <person name="Iijima M."/>
            <person name="Ikeda M."/>
            <person name="Ikeno M."/>
            <person name="Ito K."/>
            <person name="Ito S."/>
            <person name="Ito T."/>
            <person name="Ito Y."/>
            <person name="Ito Y."/>
            <person name="Iwabuchi A."/>
            <person name="Kamiya K."/>
            <person name="Karasawa W."/>
            <person name="Kurita K."/>
            <person name="Katagiri S."/>
            <person name="Kikuta A."/>
            <person name="Kobayashi H."/>
            <person name="Kobayashi N."/>
            <person name="Machita K."/>
            <person name="Maehara T."/>
            <person name="Masukawa M."/>
            <person name="Mizubayashi T."/>
            <person name="Mukai Y."/>
            <person name="Nagasaki H."/>
            <person name="Nagata Y."/>
            <person name="Naito S."/>
            <person name="Nakashima M."/>
            <person name="Nakama Y."/>
            <person name="Nakamichi Y."/>
            <person name="Nakamura M."/>
            <person name="Meguro A."/>
            <person name="Negishi M."/>
            <person name="Ohta I."/>
            <person name="Ohta T."/>
            <person name="Okamoto M."/>
            <person name="Ono N."/>
            <person name="Saji S."/>
            <person name="Sakaguchi M."/>
            <person name="Sakai K."/>
            <person name="Shibata M."/>
            <person name="Shimokawa T."/>
            <person name="Song J."/>
            <person name="Takazaki Y."/>
            <person name="Terasawa K."/>
            <person name="Tsugane M."/>
            <person name="Tsuji K."/>
            <person name="Ueda S."/>
            <person name="Waki K."/>
            <person name="Yamagata H."/>
            <person name="Yamamoto M."/>
            <person name="Yamamoto S."/>
            <person name="Yamane H."/>
            <person name="Yoshiki S."/>
            <person name="Yoshihara R."/>
            <person name="Yukawa K."/>
            <person name="Zhong H."/>
            <person name="Yano M."/>
            <person name="Yuan Q."/>
            <person name="Ouyang S."/>
            <person name="Liu J."/>
            <person name="Jones K.M."/>
            <person name="Gansberger K."/>
            <person name="Moffat K."/>
            <person name="Hill J."/>
            <person name="Bera J."/>
            <person name="Fadrosh D."/>
            <person name="Jin S."/>
            <person name="Johri S."/>
            <person name="Kim M."/>
            <person name="Overton L."/>
            <person name="Reardon M."/>
            <person name="Tsitrin T."/>
            <person name="Vuong H."/>
            <person name="Weaver B."/>
            <person name="Ciecko A."/>
            <person name="Tallon L."/>
            <person name="Jackson J."/>
            <person name="Pai G."/>
            <person name="Aken S.V."/>
            <person name="Utterback T."/>
            <person name="Reidmuller S."/>
            <person name="Feldblyum T."/>
            <person name="Hsiao J."/>
            <person name="Zismann V."/>
            <person name="Iobst S."/>
            <person name="de Vazeille A.R."/>
            <person name="Buell C.R."/>
            <person name="Ying K."/>
            <person name="Li Y."/>
            <person name="Lu T."/>
            <person name="Huang Y."/>
            <person name="Zhao Q."/>
            <person name="Feng Q."/>
            <person name="Zhang L."/>
            <person name="Zhu J."/>
            <person name="Weng Q."/>
            <person name="Mu J."/>
            <person name="Lu Y."/>
            <person name="Fan D."/>
            <person name="Liu Y."/>
            <person name="Guan J."/>
            <person name="Zhang Y."/>
            <person name="Yu S."/>
            <person name="Liu X."/>
            <person name="Zhang Y."/>
            <person name="Hong G."/>
            <person name="Han B."/>
            <person name="Choisne N."/>
            <person name="Demange N."/>
            <person name="Orjeda G."/>
            <person name="Samain S."/>
            <person name="Cattolico L."/>
            <person name="Pelletier E."/>
            <person name="Couloux A."/>
            <person name="Segurens B."/>
            <person name="Wincker P."/>
            <person name="D'Hont A."/>
            <person name="Scarpelli C."/>
            <person name="Weissenbach J."/>
            <person name="Salanoubat M."/>
            <person name="Quetier F."/>
            <person name="Yu Y."/>
            <person name="Kim H.R."/>
            <person name="Rambo T."/>
            <person name="Currie J."/>
            <person name="Collura K."/>
            <person name="Luo M."/>
            <person name="Yang T."/>
            <person name="Ammiraju J.S.S."/>
            <person name="Engler F."/>
            <person name="Soderlund C."/>
            <person name="Wing R.A."/>
            <person name="Palmer L.E."/>
            <person name="de la Bastide M."/>
            <person name="Spiegel L."/>
            <person name="Nascimento L."/>
            <person name="Zutavern T."/>
            <person name="O'Shaughnessy A."/>
            <person name="Dike S."/>
            <person name="Dedhia N."/>
            <person name="Preston R."/>
            <person name="Balija V."/>
            <person name="McCombie W.R."/>
            <person name="Chow T."/>
            <person name="Chen H."/>
            <person name="Chung M."/>
            <person name="Chen C."/>
            <person name="Shaw J."/>
            <person name="Wu H."/>
            <person name="Hsiao K."/>
            <person name="Chao Y."/>
            <person name="Chu M."/>
            <person name="Cheng C."/>
            <person name="Hour A."/>
            <person name="Lee P."/>
            <person name="Lin S."/>
            <person name="Lin Y."/>
            <person name="Liou J."/>
            <person name="Liu S."/>
            <person name="Hsing Y."/>
            <person name="Raghuvanshi S."/>
            <person name="Mohanty A."/>
            <person name="Bharti A.K."/>
            <person name="Gaur A."/>
            <person name="Gupta V."/>
            <person name="Kumar D."/>
            <person name="Ravi V."/>
            <person name="Vij S."/>
            <person name="Kapur A."/>
            <person name="Khurana P."/>
            <person name="Khurana P."/>
            <person name="Khurana J.P."/>
            <person name="Tyagi A.K."/>
            <person name="Gaikwad K."/>
            <person name="Singh A."/>
            <person name="Dalal V."/>
            <person name="Srivastava S."/>
            <person name="Dixit A."/>
            <person name="Pal A.K."/>
            <person name="Ghazi I.A."/>
            <person name="Yadav M."/>
            <person name="Pandit A."/>
            <person name="Bhargava A."/>
            <person name="Sureshbabu K."/>
            <person name="Batra K."/>
            <person name="Sharma T.R."/>
            <person name="Mohapatra T."/>
            <person name="Singh N.K."/>
            <person name="Messing J."/>
            <person name="Nelson A.B."/>
            <person name="Fuks G."/>
            <person name="Kavchok S."/>
            <person name="Keizer G."/>
            <person name="Linton E."/>
            <person name="Llaca V."/>
            <person name="Song R."/>
            <person name="Tanyolac B."/>
            <person name="Young S."/>
            <person name="Ho-Il K."/>
            <person name="Hahn J.H."/>
            <person name="Sangsakoo G."/>
            <person name="Vanavichit A."/>
            <person name="de Mattos Luiz.A.T."/>
            <person name="Zimmer P.D."/>
            <person name="Malone G."/>
            <person name="Dellagostin O."/>
            <person name="de Oliveira A.C."/>
            <person name="Bevan M."/>
            <person name="Bancroft I."/>
            <person name="Minx P."/>
            <person name="Cordum H."/>
            <person name="Wilson R."/>
            <person name="Cheng Z."/>
            <person name="Jin W."/>
            <person name="Jiang J."/>
            <person name="Leong S.A."/>
            <person name="Iwama H."/>
            <person name="Gojobori T."/>
            <person name="Itoh T."/>
            <person name="Niimura Y."/>
            <person name="Fujii Y."/>
            <person name="Habara T."/>
            <person name="Sakai H."/>
            <person name="Sato Y."/>
            <person name="Wilson G."/>
            <person name="Kumar K."/>
            <person name="McCouch S."/>
            <person name="Juretic N."/>
            <person name="Hoen D."/>
            <person name="Wright S."/>
            <person name="Bruskiewich R."/>
            <person name="Bureau T."/>
            <person name="Miyao A."/>
            <person name="Hirochika H."/>
            <person name="Nishikawa T."/>
            <person name="Kadowaki K."/>
            <person name="Sugiura M."/>
            <person name="Burr B."/>
            <person name="Sasaki T."/>
        </authorList>
    </citation>
    <scope>NUCLEOTIDE SEQUENCE [LARGE SCALE GENOMIC DNA]</scope>
    <source>
        <strain evidence="3">cv. Nipponbare</strain>
    </source>
</reference>
<evidence type="ECO:0000313" key="2">
    <source>
        <dbReference type="EMBL" id="BAC55662.1"/>
    </source>
</evidence>
<dbReference type="Proteomes" id="UP000000763">
    <property type="component" value="Chromosome 7"/>
</dbReference>
<feature type="compositionally biased region" description="Basic and acidic residues" evidence="1">
    <location>
        <begin position="315"/>
        <end position="331"/>
    </location>
</feature>
<sequence length="352" mass="38261">MAPSIPLSFPYYRLEDMGDLLGQHVGGHPLLGRRQRRRRSLQRGISRIVQSLWTRCGGGRAAKLPTPTPSVELWAVFSLSGDGVSGTAGGGDEAGFLEQRRRRWLPQLRLGNEKRWSCVRDGGGVLALPVPSPPGPDAARRQQPRSPRPLPTRPRRGVTTTASSLSPFPPCQARTWRDGGGVLAPSVPSPRLRRRLLLGLERALPERLLAALVGSGCAERRGEAERVVEREREEAGGGGEEDEAASGEGVGEEAGRNELGVDLEEVARLSCLGWCGGFRHTPCRRGLSSECGGAAAWDQPTVNLRCPPCHELHPREEKKRVRGEREEEKGSEMTWAPDMWGPRGSHADSAAT</sequence>
<evidence type="ECO:0000256" key="1">
    <source>
        <dbReference type="SAM" id="MobiDB-lite"/>
    </source>
</evidence>
<feature type="region of interest" description="Disordered" evidence="1">
    <location>
        <begin position="315"/>
        <end position="352"/>
    </location>
</feature>
<accession>Q84SM1</accession>
<name>Q84SM1_ORYSJ</name>
<feature type="compositionally biased region" description="Basic and acidic residues" evidence="1">
    <location>
        <begin position="223"/>
        <end position="235"/>
    </location>
</feature>
<protein>
    <submittedName>
        <fullName evidence="2">Uncharacterized protein</fullName>
    </submittedName>
</protein>